<protein>
    <recommendedName>
        <fullName evidence="2 5">Methionyl-tRNA formyltransferase</fullName>
        <ecNumber evidence="2 5">2.1.2.9</ecNumber>
    </recommendedName>
</protein>
<dbReference type="HAMAP" id="MF_00182">
    <property type="entry name" value="Formyl_trans"/>
    <property type="match status" value="1"/>
</dbReference>
<accession>A0ABR7IPQ7</accession>
<dbReference type="InterPro" id="IPR011034">
    <property type="entry name" value="Formyl_transferase-like_C_sf"/>
</dbReference>
<dbReference type="EMBL" id="JACOQK010000001">
    <property type="protein sequence ID" value="MBC5787106.1"/>
    <property type="molecule type" value="Genomic_DNA"/>
</dbReference>
<keyword evidence="4 5" id="KW-0648">Protein biosynthesis</keyword>
<dbReference type="PANTHER" id="PTHR11138">
    <property type="entry name" value="METHIONYL-TRNA FORMYLTRANSFERASE"/>
    <property type="match status" value="1"/>
</dbReference>
<feature type="domain" description="Formyl transferase C-terminal" evidence="7">
    <location>
        <begin position="204"/>
        <end position="297"/>
    </location>
</feature>
<dbReference type="CDD" id="cd08704">
    <property type="entry name" value="Met_tRNA_FMT_C"/>
    <property type="match status" value="1"/>
</dbReference>
<dbReference type="InterPro" id="IPR036477">
    <property type="entry name" value="Formyl_transf_N_sf"/>
</dbReference>
<proteinExistence type="inferred from homology"/>
<comment type="similarity">
    <text evidence="1 5">Belongs to the Fmt family.</text>
</comment>
<feature type="binding site" evidence="5">
    <location>
        <begin position="109"/>
        <end position="112"/>
    </location>
    <ligand>
        <name>(6S)-5,6,7,8-tetrahydrofolate</name>
        <dbReference type="ChEBI" id="CHEBI:57453"/>
    </ligand>
</feature>
<dbReference type="CDD" id="cd08646">
    <property type="entry name" value="FMT_core_Met-tRNA-FMT_N"/>
    <property type="match status" value="1"/>
</dbReference>
<dbReference type="Proteomes" id="UP000649151">
    <property type="component" value="Unassembled WGS sequence"/>
</dbReference>
<evidence type="ECO:0000259" key="6">
    <source>
        <dbReference type="Pfam" id="PF00551"/>
    </source>
</evidence>
<keyword evidence="9" id="KW-1185">Reference proteome</keyword>
<dbReference type="EC" id="2.1.2.9" evidence="2 5"/>
<comment type="catalytic activity">
    <reaction evidence="5">
        <text>L-methionyl-tRNA(fMet) + (6R)-10-formyltetrahydrofolate = N-formyl-L-methionyl-tRNA(fMet) + (6S)-5,6,7,8-tetrahydrofolate + H(+)</text>
        <dbReference type="Rhea" id="RHEA:24380"/>
        <dbReference type="Rhea" id="RHEA-COMP:9952"/>
        <dbReference type="Rhea" id="RHEA-COMP:9953"/>
        <dbReference type="ChEBI" id="CHEBI:15378"/>
        <dbReference type="ChEBI" id="CHEBI:57453"/>
        <dbReference type="ChEBI" id="CHEBI:78530"/>
        <dbReference type="ChEBI" id="CHEBI:78844"/>
        <dbReference type="ChEBI" id="CHEBI:195366"/>
        <dbReference type="EC" id="2.1.2.9"/>
    </reaction>
</comment>
<dbReference type="InterPro" id="IPR001555">
    <property type="entry name" value="GART_AS"/>
</dbReference>
<reference evidence="8 9" key="1">
    <citation type="submission" date="2020-08" db="EMBL/GenBank/DDBJ databases">
        <title>Genome public.</title>
        <authorList>
            <person name="Liu C."/>
            <person name="Sun Q."/>
        </authorList>
    </citation>
    <scope>NUCLEOTIDE SEQUENCE [LARGE SCALE GENOMIC DNA]</scope>
    <source>
        <strain evidence="8 9">NSJ-27</strain>
    </source>
</reference>
<gene>
    <name evidence="5" type="primary">fmt</name>
    <name evidence="8" type="ORF">H8Z77_03585</name>
</gene>
<dbReference type="SUPFAM" id="SSF50486">
    <property type="entry name" value="FMT C-terminal domain-like"/>
    <property type="match status" value="1"/>
</dbReference>
<evidence type="ECO:0000256" key="5">
    <source>
        <dbReference type="HAMAP-Rule" id="MF_00182"/>
    </source>
</evidence>
<feature type="domain" description="Formyl transferase N-terminal" evidence="6">
    <location>
        <begin position="1"/>
        <end position="179"/>
    </location>
</feature>
<evidence type="ECO:0000259" key="7">
    <source>
        <dbReference type="Pfam" id="PF02911"/>
    </source>
</evidence>
<evidence type="ECO:0000256" key="1">
    <source>
        <dbReference type="ARBA" id="ARBA00010699"/>
    </source>
</evidence>
<evidence type="ECO:0000256" key="2">
    <source>
        <dbReference type="ARBA" id="ARBA00012261"/>
    </source>
</evidence>
<dbReference type="SUPFAM" id="SSF53328">
    <property type="entry name" value="Formyltransferase"/>
    <property type="match status" value="1"/>
</dbReference>
<dbReference type="InterPro" id="IPR002376">
    <property type="entry name" value="Formyl_transf_N"/>
</dbReference>
<dbReference type="NCBIfam" id="TIGR00460">
    <property type="entry name" value="fmt"/>
    <property type="match status" value="1"/>
</dbReference>
<sequence>MNVIFMGTPDFAVASLQKLIDAGHTIQAVFTQPDKPKGRGYKLQPPPVKQLALQHNLPVYQPLTLKDDEQINFIRELHPDVIVVVAYGRILPKAVLEIPPYGCINVHGSLLPKYRGAAPIQWSVLNGDPVAGVTTMYMAEGLDTGDMILKSEIPIGENETSAELFDRLTEIGADLLLTTLEQIKAGTAPRIPQDDSQSCYAPMLSREMSLLDFAQPAQLVHNKIRGLSDWPAAYTMLNGKKLKIYHSAIVKGKNGKPGELLDAKRCIIACGEDAVELLEVQPEGSKRMDGRSFLNGKKLAKGECLG</sequence>
<comment type="function">
    <text evidence="5">Attaches a formyl group to the free amino group of methionyl-tRNA(fMet). The formyl group appears to play a dual role in the initiator identity of N-formylmethionyl-tRNA by promoting its recognition by IF2 and preventing the misappropriation of this tRNA by the elongation apparatus.</text>
</comment>
<evidence type="ECO:0000256" key="4">
    <source>
        <dbReference type="ARBA" id="ARBA00022917"/>
    </source>
</evidence>
<evidence type="ECO:0000313" key="9">
    <source>
        <dbReference type="Proteomes" id="UP000649151"/>
    </source>
</evidence>
<name>A0ABR7IPQ7_9CLOT</name>
<dbReference type="PANTHER" id="PTHR11138:SF5">
    <property type="entry name" value="METHIONYL-TRNA FORMYLTRANSFERASE, MITOCHONDRIAL"/>
    <property type="match status" value="1"/>
</dbReference>
<dbReference type="Gene3D" id="3.40.50.12230">
    <property type="match status" value="1"/>
</dbReference>
<dbReference type="GO" id="GO:0004479">
    <property type="term" value="F:methionyl-tRNA formyltransferase activity"/>
    <property type="evidence" value="ECO:0007669"/>
    <property type="project" value="UniProtKB-EC"/>
</dbReference>
<dbReference type="InterPro" id="IPR005794">
    <property type="entry name" value="Fmt"/>
</dbReference>
<organism evidence="8 9">
    <name type="scientific">Clostridium facile</name>
    <dbReference type="NCBI Taxonomy" id="2763035"/>
    <lineage>
        <taxon>Bacteria</taxon>
        <taxon>Bacillati</taxon>
        <taxon>Bacillota</taxon>
        <taxon>Clostridia</taxon>
        <taxon>Eubacteriales</taxon>
        <taxon>Clostridiaceae</taxon>
        <taxon>Clostridium</taxon>
    </lineage>
</organism>
<dbReference type="InterPro" id="IPR041711">
    <property type="entry name" value="Met-tRNA-FMT_N"/>
</dbReference>
<dbReference type="Pfam" id="PF02911">
    <property type="entry name" value="Formyl_trans_C"/>
    <property type="match status" value="1"/>
</dbReference>
<dbReference type="PROSITE" id="PS00373">
    <property type="entry name" value="GART"/>
    <property type="match status" value="1"/>
</dbReference>
<dbReference type="InterPro" id="IPR044135">
    <property type="entry name" value="Met-tRNA-FMT_C"/>
</dbReference>
<keyword evidence="3 5" id="KW-0808">Transferase</keyword>
<dbReference type="InterPro" id="IPR005793">
    <property type="entry name" value="Formyl_trans_C"/>
</dbReference>
<evidence type="ECO:0000256" key="3">
    <source>
        <dbReference type="ARBA" id="ARBA00022679"/>
    </source>
</evidence>
<dbReference type="Pfam" id="PF00551">
    <property type="entry name" value="Formyl_trans_N"/>
    <property type="match status" value="1"/>
</dbReference>
<evidence type="ECO:0000313" key="8">
    <source>
        <dbReference type="EMBL" id="MBC5787106.1"/>
    </source>
</evidence>
<comment type="caution">
    <text evidence="8">The sequence shown here is derived from an EMBL/GenBank/DDBJ whole genome shotgun (WGS) entry which is preliminary data.</text>
</comment>
<dbReference type="RefSeq" id="WP_186996205.1">
    <property type="nucleotide sequence ID" value="NZ_JACOQK010000001.1"/>
</dbReference>